<dbReference type="Proteomes" id="UP000070063">
    <property type="component" value="Unassembled WGS sequence"/>
</dbReference>
<accession>A0ABD4EI60</accession>
<proteinExistence type="predicted"/>
<name>A0ABD4EI60_STALU</name>
<organism evidence="4 5">
    <name type="scientific">Staphylococcus lugdunensis</name>
    <dbReference type="NCBI Taxonomy" id="28035"/>
    <lineage>
        <taxon>Bacteria</taxon>
        <taxon>Bacillati</taxon>
        <taxon>Bacillota</taxon>
        <taxon>Bacilli</taxon>
        <taxon>Bacillales</taxon>
        <taxon>Staphylococcaceae</taxon>
        <taxon>Staphylococcus</taxon>
    </lineage>
</organism>
<evidence type="ECO:0000256" key="2">
    <source>
        <dbReference type="PROSITE-ProRule" id="PRU00335"/>
    </source>
</evidence>
<dbReference type="PROSITE" id="PS50977">
    <property type="entry name" value="HTH_TETR_2"/>
    <property type="match status" value="1"/>
</dbReference>
<feature type="domain" description="HTH tetR-type" evidence="3">
    <location>
        <begin position="9"/>
        <end position="69"/>
    </location>
</feature>
<comment type="caution">
    <text evidence="4">The sequence shown here is derived from an EMBL/GenBank/DDBJ whole genome shotgun (WGS) entry which is preliminary data.</text>
</comment>
<dbReference type="RefSeq" id="WP_002460233.1">
    <property type="nucleotide sequence ID" value="NZ_CP020763.1"/>
</dbReference>
<dbReference type="GO" id="GO:0003677">
    <property type="term" value="F:DNA binding"/>
    <property type="evidence" value="ECO:0007669"/>
    <property type="project" value="UniProtKB-UniRule"/>
</dbReference>
<reference evidence="4 5" key="1">
    <citation type="submission" date="2016-01" db="EMBL/GenBank/DDBJ databases">
        <authorList>
            <person name="Mitreva M."/>
            <person name="Pepin K.H."/>
            <person name="Mihindukulasuriya K.A."/>
            <person name="Fulton R."/>
            <person name="Fronick C."/>
            <person name="O'Laughlin M."/>
            <person name="Miner T."/>
            <person name="Herter B."/>
            <person name="Rosa B.A."/>
            <person name="Cordes M."/>
            <person name="Tomlinson C."/>
            <person name="Wollam A."/>
            <person name="Palsikar V.B."/>
            <person name="Mardis E.R."/>
            <person name="Wilson R.K."/>
        </authorList>
    </citation>
    <scope>NUCLEOTIDE SEQUENCE [LARGE SCALE GENOMIC DNA]</scope>
    <source>
        <strain evidence="4 5">MJR7738</strain>
    </source>
</reference>
<sequence>MNKQDLRVQKTHQALMTAFHQLLKTKTFEQITIQDLCHKANIRRSTFYRHFNDKYHLLNHVVGILIDHFRELYLPEINPDNPRQFFEKLMTDILTFIHHHKNTVRSVITLNFYGEVYNIFYDQIYAAVKKQIDFDKQNGQFYVDVTIYSEFLTGGILSVITNWIQHGQQQPIDKVVNEIVTIICGAREIHLKKLK</sequence>
<keyword evidence="1 2" id="KW-0238">DNA-binding</keyword>
<dbReference type="SUPFAM" id="SSF46689">
    <property type="entry name" value="Homeodomain-like"/>
    <property type="match status" value="1"/>
</dbReference>
<evidence type="ECO:0000313" key="4">
    <source>
        <dbReference type="EMBL" id="KXA39880.1"/>
    </source>
</evidence>
<dbReference type="InterPro" id="IPR039532">
    <property type="entry name" value="TetR_C_Firmicutes"/>
</dbReference>
<dbReference type="Gene3D" id="1.10.357.10">
    <property type="entry name" value="Tetracycline Repressor, domain 2"/>
    <property type="match status" value="1"/>
</dbReference>
<evidence type="ECO:0000259" key="3">
    <source>
        <dbReference type="PROSITE" id="PS50977"/>
    </source>
</evidence>
<dbReference type="PANTHER" id="PTHR43479">
    <property type="entry name" value="ACREF/ENVCD OPERON REPRESSOR-RELATED"/>
    <property type="match status" value="1"/>
</dbReference>
<protein>
    <submittedName>
        <fullName evidence="4">Transcriptional regulator, TetR family</fullName>
    </submittedName>
</protein>
<feature type="DNA-binding region" description="H-T-H motif" evidence="2">
    <location>
        <begin position="32"/>
        <end position="51"/>
    </location>
</feature>
<evidence type="ECO:0000256" key="1">
    <source>
        <dbReference type="ARBA" id="ARBA00023125"/>
    </source>
</evidence>
<evidence type="ECO:0000313" key="5">
    <source>
        <dbReference type="Proteomes" id="UP000070063"/>
    </source>
</evidence>
<dbReference type="Pfam" id="PF14278">
    <property type="entry name" value="TetR_C_8"/>
    <property type="match status" value="1"/>
</dbReference>
<dbReference type="PANTHER" id="PTHR43479:SF7">
    <property type="entry name" value="TETR-FAMILY TRANSCRIPTIONAL REGULATOR"/>
    <property type="match status" value="1"/>
</dbReference>
<dbReference type="Pfam" id="PF00440">
    <property type="entry name" value="TetR_N"/>
    <property type="match status" value="1"/>
</dbReference>
<dbReference type="InterPro" id="IPR009057">
    <property type="entry name" value="Homeodomain-like_sf"/>
</dbReference>
<dbReference type="InterPro" id="IPR050624">
    <property type="entry name" value="HTH-type_Tx_Regulator"/>
</dbReference>
<dbReference type="AlphaFoldDB" id="A0ABD4EI60"/>
<dbReference type="EMBL" id="LRQI01000021">
    <property type="protein sequence ID" value="KXA39880.1"/>
    <property type="molecule type" value="Genomic_DNA"/>
</dbReference>
<gene>
    <name evidence="4" type="ORF">HMPREF3225_00490</name>
</gene>
<dbReference type="InterPro" id="IPR001647">
    <property type="entry name" value="HTH_TetR"/>
</dbReference>